<proteinExistence type="predicted"/>
<dbReference type="PANTHER" id="PTHR43656:SF2">
    <property type="entry name" value="BINDING OXIDOREDUCTASE, PUTATIVE (AFU_ORTHOLOGUE AFUA_2G08260)-RELATED"/>
    <property type="match status" value="1"/>
</dbReference>
<evidence type="ECO:0000256" key="2">
    <source>
        <dbReference type="ARBA" id="ARBA00023002"/>
    </source>
</evidence>
<gene>
    <name evidence="4" type="ORF">EWM59_03990</name>
</gene>
<dbReference type="Gene3D" id="3.20.20.70">
    <property type="entry name" value="Aldolase class I"/>
    <property type="match status" value="1"/>
</dbReference>
<dbReference type="Pfam" id="PF00724">
    <property type="entry name" value="Oxidored_FMN"/>
    <property type="match status" value="1"/>
</dbReference>
<dbReference type="GO" id="GO:0010181">
    <property type="term" value="F:FMN binding"/>
    <property type="evidence" value="ECO:0007669"/>
    <property type="project" value="InterPro"/>
</dbReference>
<dbReference type="InterPro" id="IPR013785">
    <property type="entry name" value="Aldolase_TIM"/>
</dbReference>
<dbReference type="SUPFAM" id="SSF51395">
    <property type="entry name" value="FMN-linked oxidoreductases"/>
    <property type="match status" value="1"/>
</dbReference>
<name>A0A4Q5M408_9BACT</name>
<evidence type="ECO:0000313" key="5">
    <source>
        <dbReference type="Proteomes" id="UP000293162"/>
    </source>
</evidence>
<keyword evidence="2" id="KW-0560">Oxidoreductase</keyword>
<dbReference type="InterPro" id="IPR051799">
    <property type="entry name" value="NADH_flavin_oxidoreductase"/>
</dbReference>
<evidence type="ECO:0000256" key="1">
    <source>
        <dbReference type="ARBA" id="ARBA00022630"/>
    </source>
</evidence>
<dbReference type="OrthoDB" id="9772736at2"/>
<organism evidence="4 5">
    <name type="scientific">Emticicia agri</name>
    <dbReference type="NCBI Taxonomy" id="2492393"/>
    <lineage>
        <taxon>Bacteria</taxon>
        <taxon>Pseudomonadati</taxon>
        <taxon>Bacteroidota</taxon>
        <taxon>Cytophagia</taxon>
        <taxon>Cytophagales</taxon>
        <taxon>Leadbetterellaceae</taxon>
        <taxon>Emticicia</taxon>
    </lineage>
</organism>
<comment type="caution">
    <text evidence="4">The sequence shown here is derived from an EMBL/GenBank/DDBJ whole genome shotgun (WGS) entry which is preliminary data.</text>
</comment>
<protein>
    <submittedName>
        <fullName evidence="4">NADH:flavin oxidoreductase</fullName>
    </submittedName>
</protein>
<keyword evidence="5" id="KW-1185">Reference proteome</keyword>
<dbReference type="EMBL" id="SEWF01000004">
    <property type="protein sequence ID" value="RYU97078.1"/>
    <property type="molecule type" value="Genomic_DNA"/>
</dbReference>
<keyword evidence="1" id="KW-0285">Flavoprotein</keyword>
<dbReference type="RefSeq" id="WP_130019655.1">
    <property type="nucleotide sequence ID" value="NZ_SEWF01000004.1"/>
</dbReference>
<evidence type="ECO:0000259" key="3">
    <source>
        <dbReference type="Pfam" id="PF00724"/>
    </source>
</evidence>
<dbReference type="PANTHER" id="PTHR43656">
    <property type="entry name" value="BINDING OXIDOREDUCTASE, PUTATIVE (AFU_ORTHOLOGUE AFUA_2G08260)-RELATED"/>
    <property type="match status" value="1"/>
</dbReference>
<sequence length="483" mass="54337">MSAKFKPKYTRVAQLKTAADLRKYLEDGQVDLGFDDELTDAAESPFAEKLTLKSGKLIGNRFCILPMEGWDGTEDGKPSEYTKRRWENFAISGAKLLWGCEAAAVRHDGRANPNQLLISEENLAAFEELYQLVMSKHAEKFGNIDDLVVGLQLTHSGRFCKPNSHTKFESKILYNHPILDAKYHLGENYPLMTDDEIDALVEDFVKAAVLAQKAGFHFVDLKHCHGYLGHEFLSSFNREGKYGGSFENRTRFLRNIVEGIKREAPGLEMGIRLSAFDWVPFKKDSEGQGEPDYSSGEKYNYAFGGTGQGTTIDLEEPKAFLALAQELGIQLICITVGSPYYNPHLMRPATFPPSDGYYPPEEPFLGVARQINVTHELKQAFPELVIVGSAYSYLQEWLPNVGQYVLRNNMADFVGLGRMVLSYPTLPDDVLNNRPMQRKLICRTFSDCTTAPRNGLISGCFPLDPLYKNLDIADKLKEIKENQ</sequence>
<reference evidence="4 5" key="1">
    <citation type="submission" date="2019-02" db="EMBL/GenBank/DDBJ databases">
        <title>Bacterial novel species Emticicia sp. 17J42-9 isolated from soil.</title>
        <authorList>
            <person name="Jung H.-Y."/>
        </authorList>
    </citation>
    <scope>NUCLEOTIDE SEQUENCE [LARGE SCALE GENOMIC DNA]</scope>
    <source>
        <strain evidence="4 5">17J42-9</strain>
    </source>
</reference>
<evidence type="ECO:0000313" key="4">
    <source>
        <dbReference type="EMBL" id="RYU97078.1"/>
    </source>
</evidence>
<dbReference type="Proteomes" id="UP000293162">
    <property type="component" value="Unassembled WGS sequence"/>
</dbReference>
<dbReference type="AlphaFoldDB" id="A0A4Q5M408"/>
<dbReference type="GO" id="GO:0016491">
    <property type="term" value="F:oxidoreductase activity"/>
    <property type="evidence" value="ECO:0007669"/>
    <property type="project" value="UniProtKB-KW"/>
</dbReference>
<feature type="domain" description="NADH:flavin oxidoreductase/NADH oxidase N-terminal" evidence="3">
    <location>
        <begin position="51"/>
        <end position="284"/>
    </location>
</feature>
<dbReference type="InterPro" id="IPR001155">
    <property type="entry name" value="OxRdtase_FMN_N"/>
</dbReference>
<accession>A0A4Q5M408</accession>